<keyword evidence="3" id="KW-0997">Cell inner membrane</keyword>
<dbReference type="EC" id="7.2.1.1" evidence="16 17"/>
<keyword evidence="6 16" id="KW-0288">FMN</keyword>
<evidence type="ECO:0000256" key="9">
    <source>
        <dbReference type="ARBA" id="ARBA00022989"/>
    </source>
</evidence>
<keyword evidence="14 16" id="KW-0472">Membrane</keyword>
<dbReference type="HAMAP" id="MF_00427">
    <property type="entry name" value="NqrC"/>
    <property type="match status" value="1"/>
</dbReference>
<dbReference type="SMART" id="SM00900">
    <property type="entry name" value="FMN_bind"/>
    <property type="match status" value="1"/>
</dbReference>
<dbReference type="Pfam" id="PF04205">
    <property type="entry name" value="FMN_bind"/>
    <property type="match status" value="1"/>
</dbReference>
<keyword evidence="13 16" id="KW-0830">Ubiquinone</keyword>
<evidence type="ECO:0000259" key="18">
    <source>
        <dbReference type="SMART" id="SM00900"/>
    </source>
</evidence>
<dbReference type="GO" id="GO:0016655">
    <property type="term" value="F:oxidoreductase activity, acting on NAD(P)H, quinone or similar compound as acceptor"/>
    <property type="evidence" value="ECO:0007669"/>
    <property type="project" value="UniProtKB-UniRule"/>
</dbReference>
<protein>
    <recommendedName>
        <fullName evidence="16 17">Na(+)-translocating NADH-quinone reductase subunit C</fullName>
        <shortName evidence="16 17">Na(+)-NQR subunit C</shortName>
        <shortName evidence="16 17">Na(+)-translocating NQR subunit C</shortName>
        <ecNumber evidence="16 17">7.2.1.1</ecNumber>
    </recommendedName>
    <alternativeName>
        <fullName evidence="16 17">NQR complex subunit C</fullName>
    </alternativeName>
    <alternativeName>
        <fullName evidence="16 17">NQR-1 subunit C</fullName>
    </alternativeName>
</protein>
<organism evidence="19">
    <name type="scientific">Gymnodinialimonas phycosphaerae</name>
    <dbReference type="NCBI Taxonomy" id="2841589"/>
    <lineage>
        <taxon>Bacteria</taxon>
        <taxon>Pseudomonadati</taxon>
        <taxon>Pseudomonadota</taxon>
        <taxon>Alphaproteobacteria</taxon>
        <taxon>Rhodobacterales</taxon>
        <taxon>Paracoccaceae</taxon>
        <taxon>Gymnodinialimonas</taxon>
    </lineage>
</organism>
<dbReference type="PANTHER" id="PTHR37838:SF1">
    <property type="entry name" value="NA(+)-TRANSLOCATING NADH-QUINONE REDUCTASE SUBUNIT C"/>
    <property type="match status" value="1"/>
</dbReference>
<evidence type="ECO:0000256" key="13">
    <source>
        <dbReference type="ARBA" id="ARBA00023075"/>
    </source>
</evidence>
<comment type="catalytic activity">
    <reaction evidence="16 17">
        <text>a ubiquinone + n Na(+)(in) + NADH + H(+) = a ubiquinol + n Na(+)(out) + NAD(+)</text>
        <dbReference type="Rhea" id="RHEA:47748"/>
        <dbReference type="Rhea" id="RHEA-COMP:9565"/>
        <dbReference type="Rhea" id="RHEA-COMP:9566"/>
        <dbReference type="ChEBI" id="CHEBI:15378"/>
        <dbReference type="ChEBI" id="CHEBI:16389"/>
        <dbReference type="ChEBI" id="CHEBI:17976"/>
        <dbReference type="ChEBI" id="CHEBI:29101"/>
        <dbReference type="ChEBI" id="CHEBI:57540"/>
        <dbReference type="ChEBI" id="CHEBI:57945"/>
        <dbReference type="EC" id="7.2.1.1"/>
    </reaction>
</comment>
<evidence type="ECO:0000256" key="1">
    <source>
        <dbReference type="ARBA" id="ARBA00022448"/>
    </source>
</evidence>
<gene>
    <name evidence="16 19" type="primary">nqrC</name>
    <name evidence="19" type="ORF">KUL25_13905</name>
</gene>
<comment type="similarity">
    <text evidence="16 17">Belongs to the NqrC family.</text>
</comment>
<dbReference type="Proteomes" id="UP000693972">
    <property type="component" value="Unassembled WGS sequence"/>
</dbReference>
<dbReference type="PIRSF" id="PIRSF009437">
    <property type="entry name" value="NQR-1_subunit_C"/>
    <property type="match status" value="1"/>
</dbReference>
<evidence type="ECO:0000256" key="16">
    <source>
        <dbReference type="HAMAP-Rule" id="MF_00427"/>
    </source>
</evidence>
<evidence type="ECO:0000256" key="3">
    <source>
        <dbReference type="ARBA" id="ARBA00022519"/>
    </source>
</evidence>
<feature type="transmembrane region" description="Helical" evidence="16">
    <location>
        <begin position="20"/>
        <end position="44"/>
    </location>
</feature>
<feature type="domain" description="FMN-binding" evidence="18">
    <location>
        <begin position="156"/>
        <end position="252"/>
    </location>
</feature>
<keyword evidence="1 16" id="KW-0813">Transport</keyword>
<keyword evidence="5 16" id="KW-0285">Flavoprotein</keyword>
<evidence type="ECO:0000313" key="20">
    <source>
        <dbReference type="Proteomes" id="UP000693972"/>
    </source>
</evidence>
<dbReference type="InterPro" id="IPR010204">
    <property type="entry name" value="NqrC"/>
</dbReference>
<evidence type="ECO:0000313" key="19">
    <source>
        <dbReference type="EMBL" id="QXL86555.1"/>
    </source>
</evidence>
<keyword evidence="7 16" id="KW-0812">Transmembrane</keyword>
<evidence type="ECO:0000256" key="6">
    <source>
        <dbReference type="ARBA" id="ARBA00022643"/>
    </source>
</evidence>
<keyword evidence="8 16" id="KW-1278">Translocase</keyword>
<keyword evidence="20" id="KW-1185">Reference proteome</keyword>
<evidence type="ECO:0000256" key="8">
    <source>
        <dbReference type="ARBA" id="ARBA00022967"/>
    </source>
</evidence>
<comment type="caution">
    <text evidence="16">Lacks conserved residue(s) required for the propagation of feature annotation.</text>
</comment>
<comment type="subcellular location">
    <subcellularLocation>
        <location evidence="16">Cell membrane</location>
        <topology evidence="16">Single-pass membrane protein</topology>
    </subcellularLocation>
</comment>
<evidence type="ECO:0000256" key="4">
    <source>
        <dbReference type="ARBA" id="ARBA00022553"/>
    </source>
</evidence>
<comment type="subunit">
    <text evidence="16 17">Composed of six subunits; NqrA, NqrB, NqrC, NqrD, NqrE and NqrF.</text>
</comment>
<keyword evidence="12 16" id="KW-0406">Ion transport</keyword>
<evidence type="ECO:0000256" key="12">
    <source>
        <dbReference type="ARBA" id="ARBA00023065"/>
    </source>
</evidence>
<reference evidence="19 20" key="1">
    <citation type="submission" date="2021-07" db="EMBL/GenBank/DDBJ databases">
        <title>Karlodiniumbacter phycospheric gen. nov., sp. nov., a phycosphere bacterium isolated from karlodinium veneficum.</title>
        <authorList>
            <person name="Peng Y."/>
            <person name="Jiang L."/>
            <person name="Lee J."/>
        </authorList>
    </citation>
    <scope>NUCLEOTIDE SEQUENCE</scope>
    <source>
        <strain evidence="19 20">N5</strain>
    </source>
</reference>
<dbReference type="NCBIfam" id="TIGR01938">
    <property type="entry name" value="nqrC"/>
    <property type="match status" value="1"/>
</dbReference>
<evidence type="ECO:0000256" key="10">
    <source>
        <dbReference type="ARBA" id="ARBA00023027"/>
    </source>
</evidence>
<feature type="modified residue" description="FMN phosphoryl threonine" evidence="16">
    <location>
        <position position="235"/>
    </location>
</feature>
<keyword evidence="4 16" id="KW-0597">Phosphoprotein</keyword>
<keyword evidence="9 16" id="KW-1133">Transmembrane helix</keyword>
<evidence type="ECO:0000256" key="17">
    <source>
        <dbReference type="PIRNR" id="PIRNR009437"/>
    </source>
</evidence>
<dbReference type="RefSeq" id="WP_257893500.1">
    <property type="nucleotide sequence ID" value="NZ_JAIMBW010000001.1"/>
</dbReference>
<dbReference type="EMBL" id="CP078073">
    <property type="protein sequence ID" value="QXL86555.1"/>
    <property type="molecule type" value="Genomic_DNA"/>
</dbReference>
<evidence type="ECO:0000256" key="11">
    <source>
        <dbReference type="ARBA" id="ARBA00023053"/>
    </source>
</evidence>
<evidence type="ECO:0000256" key="5">
    <source>
        <dbReference type="ARBA" id="ARBA00022630"/>
    </source>
</evidence>
<evidence type="ECO:0000256" key="15">
    <source>
        <dbReference type="ARBA" id="ARBA00023201"/>
    </source>
</evidence>
<keyword evidence="11 16" id="KW-0915">Sodium</keyword>
<dbReference type="InterPro" id="IPR007329">
    <property type="entry name" value="FMN-bd"/>
</dbReference>
<keyword evidence="15 16" id="KW-0739">Sodium transport</keyword>
<dbReference type="PANTHER" id="PTHR37838">
    <property type="entry name" value="NA(+)-TRANSLOCATING NADH-QUINONE REDUCTASE SUBUNIT C"/>
    <property type="match status" value="1"/>
</dbReference>
<evidence type="ECO:0000256" key="14">
    <source>
        <dbReference type="ARBA" id="ARBA00023136"/>
    </source>
</evidence>
<keyword evidence="10 16" id="KW-0520">NAD</keyword>
<proteinExistence type="inferred from homology"/>
<dbReference type="GO" id="GO:0005886">
    <property type="term" value="C:plasma membrane"/>
    <property type="evidence" value="ECO:0007669"/>
    <property type="project" value="UniProtKB-SubCell"/>
</dbReference>
<comment type="function">
    <text evidence="16">NQR complex catalyzes the reduction of ubiquinone-1 to ubiquinol by two successive reactions, coupled with the transport of Na(+) ions from the cytoplasm to the periplasm. NqrA to NqrE are probably involved in the second step, the conversion of ubisemiquinone to ubiquinol.</text>
</comment>
<dbReference type="EMBL" id="JAIMBW010000001">
    <property type="protein sequence ID" value="MBY4893861.1"/>
    <property type="molecule type" value="Genomic_DNA"/>
</dbReference>
<dbReference type="GO" id="GO:0010181">
    <property type="term" value="F:FMN binding"/>
    <property type="evidence" value="ECO:0007669"/>
    <property type="project" value="UniProtKB-UniRule"/>
</dbReference>
<dbReference type="GO" id="GO:0006814">
    <property type="term" value="P:sodium ion transport"/>
    <property type="evidence" value="ECO:0007669"/>
    <property type="project" value="UniProtKB-UniRule"/>
</dbReference>
<evidence type="ECO:0000256" key="7">
    <source>
        <dbReference type="ARBA" id="ARBA00022692"/>
    </source>
</evidence>
<sequence length="266" mass="27976">MAEPSPPFWRFLARDNEDPVKIFGVAFLVALVCAAVVSTAAIMLEPRQSAHLEAERAARMAAMLETLPGMAEVLAESGADSLTTYLVDLSSGEIAVGQDADTYDVDAAAADPATAITIPAELDVAGLRQRAPLAPVYVLERDGRVELIVLPVSGTGYQSRIEALLALEADLSTVAALTITAQAETAGLGARIENPEWQALWPGREVANDSGEIVIAVVRGQASGPHEVDGISGATRTGNGITNMLRYWLGDHGFGPFLDNLRDGGL</sequence>
<comment type="cofactor">
    <cofactor evidence="16 17">
        <name>FMN</name>
        <dbReference type="ChEBI" id="CHEBI:58210"/>
    </cofactor>
</comment>
<evidence type="ECO:0000256" key="2">
    <source>
        <dbReference type="ARBA" id="ARBA00022475"/>
    </source>
</evidence>
<dbReference type="AlphaFoldDB" id="A0A975YER2"/>
<name>A0A975YER2_9RHOB</name>
<accession>A0A975YER2</accession>
<keyword evidence="2 16" id="KW-1003">Cell membrane</keyword>